<reference evidence="2 3" key="1">
    <citation type="journal article" date="2014" name="Appl. Environ. Microbiol.">
        <title>Genomic features of a bumble bee symbiont reflect its host environment.</title>
        <authorList>
            <person name="Martinson V.G."/>
            <person name="Magoc T."/>
            <person name="Koch H."/>
            <person name="Salzberg S.L."/>
            <person name="Moran N.A."/>
        </authorList>
    </citation>
    <scope>NUCLEOTIDE SEQUENCE [LARGE SCALE GENOMIC DNA]</scope>
    <source>
        <strain evidence="2 3">Bimp</strain>
    </source>
</reference>
<dbReference type="RefSeq" id="WP_133459434.1">
    <property type="nucleotide sequence ID" value="NZ_AWGA01000119.1"/>
</dbReference>
<accession>A0AB94IA95</accession>
<dbReference type="Proteomes" id="UP000506160">
    <property type="component" value="Unassembled WGS sequence"/>
</dbReference>
<keyword evidence="1" id="KW-0732">Signal</keyword>
<evidence type="ECO:0000313" key="3">
    <source>
        <dbReference type="Proteomes" id="UP000506160"/>
    </source>
</evidence>
<protein>
    <submittedName>
        <fullName evidence="2">Uncharacterized protein</fullName>
    </submittedName>
</protein>
<dbReference type="AlphaFoldDB" id="A0AB94IA95"/>
<proteinExistence type="predicted"/>
<name>A0AB94IA95_9GAMM</name>
<keyword evidence="3" id="KW-1185">Reference proteome</keyword>
<dbReference type="EMBL" id="AWGA01000119">
    <property type="protein sequence ID" value="TEA26302.1"/>
    <property type="molecule type" value="Genomic_DNA"/>
</dbReference>
<feature type="signal peptide" evidence="1">
    <location>
        <begin position="1"/>
        <end position="20"/>
    </location>
</feature>
<comment type="caution">
    <text evidence="2">The sequence shown here is derived from an EMBL/GenBank/DDBJ whole genome shotgun (WGS) entry which is preliminary data.</text>
</comment>
<sequence length="266" mass="31461">MKKFLFKSLLIILLPYFVYASDGDSGKKTYYSLKKELLRGKAEEREKILNLVGDFATNNRQILILASCKFKPFVGNQEDINNQLNKIDFLENYGEYLSQNNLSFNEISRLYFLDKSSLSNECNEFNKLPIIQIKNNLAIPIRKQLIFFQRLPKQDEKNINNYNNNVKCLKYQQVDMETTHTCYYKNMTILDVYNAMYYNSSYVFRKKIKAGENFSAFYEDYGVDVEYKWSGKNKLEITQYFQGGVTYYTFIYQNDKTKLIKVHSPD</sequence>
<evidence type="ECO:0000313" key="2">
    <source>
        <dbReference type="EMBL" id="TEA26302.1"/>
    </source>
</evidence>
<gene>
    <name evidence="2" type="ORF">O970_09360</name>
</gene>
<organism evidence="2 3">
    <name type="scientific">Candidatus Schmidhempelia bombi str. Bimp</name>
    <dbReference type="NCBI Taxonomy" id="1387197"/>
    <lineage>
        <taxon>Bacteria</taxon>
        <taxon>Pseudomonadati</taxon>
        <taxon>Pseudomonadota</taxon>
        <taxon>Gammaproteobacteria</taxon>
        <taxon>Orbales</taxon>
        <taxon>Orbaceae</taxon>
        <taxon>Candidatus Schmidhempelia</taxon>
    </lineage>
</organism>
<evidence type="ECO:0000256" key="1">
    <source>
        <dbReference type="SAM" id="SignalP"/>
    </source>
</evidence>
<feature type="chain" id="PRO_5044491137" evidence="1">
    <location>
        <begin position="21"/>
        <end position="266"/>
    </location>
</feature>